<name>A0A5B7J7F5_PORTR</name>
<dbReference type="AlphaFoldDB" id="A0A5B7J7F5"/>
<reference evidence="1 2" key="1">
    <citation type="submission" date="2019-05" db="EMBL/GenBank/DDBJ databases">
        <title>Another draft genome of Portunus trituberculatus and its Hox gene families provides insights of decapod evolution.</title>
        <authorList>
            <person name="Jeong J.-H."/>
            <person name="Song I."/>
            <person name="Kim S."/>
            <person name="Choi T."/>
            <person name="Kim D."/>
            <person name="Ryu S."/>
            <person name="Kim W."/>
        </authorList>
    </citation>
    <scope>NUCLEOTIDE SEQUENCE [LARGE SCALE GENOMIC DNA]</scope>
    <source>
        <tissue evidence="1">Muscle</tissue>
    </source>
</reference>
<evidence type="ECO:0000313" key="1">
    <source>
        <dbReference type="EMBL" id="MPC89467.1"/>
    </source>
</evidence>
<keyword evidence="2" id="KW-1185">Reference proteome</keyword>
<sequence length="131" mass="14774">MKRALTSLARTHTRLVFPRQLVFAKPHQASQSNSLTLSFTLSISHWVHNSRVCFATRTPQCLITSREGENMRAEGRRFMPKTSRHRPFLSPAKLPPTSPVAPHLQFMSLPPPIASPPLQLNLNHPVHLSID</sequence>
<protein>
    <submittedName>
        <fullName evidence="1">Uncharacterized protein</fullName>
    </submittedName>
</protein>
<organism evidence="1 2">
    <name type="scientific">Portunus trituberculatus</name>
    <name type="common">Swimming crab</name>
    <name type="synonym">Neptunus trituberculatus</name>
    <dbReference type="NCBI Taxonomy" id="210409"/>
    <lineage>
        <taxon>Eukaryota</taxon>
        <taxon>Metazoa</taxon>
        <taxon>Ecdysozoa</taxon>
        <taxon>Arthropoda</taxon>
        <taxon>Crustacea</taxon>
        <taxon>Multicrustacea</taxon>
        <taxon>Malacostraca</taxon>
        <taxon>Eumalacostraca</taxon>
        <taxon>Eucarida</taxon>
        <taxon>Decapoda</taxon>
        <taxon>Pleocyemata</taxon>
        <taxon>Brachyura</taxon>
        <taxon>Eubrachyura</taxon>
        <taxon>Portunoidea</taxon>
        <taxon>Portunidae</taxon>
        <taxon>Portuninae</taxon>
        <taxon>Portunus</taxon>
    </lineage>
</organism>
<dbReference type="Proteomes" id="UP000324222">
    <property type="component" value="Unassembled WGS sequence"/>
</dbReference>
<dbReference type="EMBL" id="VSRR010081113">
    <property type="protein sequence ID" value="MPC89467.1"/>
    <property type="molecule type" value="Genomic_DNA"/>
</dbReference>
<comment type="caution">
    <text evidence="1">The sequence shown here is derived from an EMBL/GenBank/DDBJ whole genome shotgun (WGS) entry which is preliminary data.</text>
</comment>
<accession>A0A5B7J7F5</accession>
<proteinExistence type="predicted"/>
<evidence type="ECO:0000313" key="2">
    <source>
        <dbReference type="Proteomes" id="UP000324222"/>
    </source>
</evidence>
<gene>
    <name evidence="1" type="ORF">E2C01_084418</name>
</gene>